<evidence type="ECO:0000313" key="2">
    <source>
        <dbReference type="EMBL" id="SQC40139.1"/>
    </source>
</evidence>
<keyword evidence="1" id="KW-0479">Metal-binding</keyword>
<dbReference type="Proteomes" id="UP000251088">
    <property type="component" value="Unassembled WGS sequence"/>
</dbReference>
<accession>A0A2X3GUH4</accession>
<dbReference type="AlphaFoldDB" id="A0A2X3GUH4"/>
<dbReference type="InterPro" id="IPR023198">
    <property type="entry name" value="PGP-like_dom2"/>
</dbReference>
<dbReference type="InterPro" id="IPR023214">
    <property type="entry name" value="HAD_sf"/>
</dbReference>
<dbReference type="EMBL" id="UAWN01000015">
    <property type="protein sequence ID" value="SQC40139.1"/>
    <property type="molecule type" value="Genomic_DNA"/>
</dbReference>
<reference evidence="2 3" key="1">
    <citation type="submission" date="2018-06" db="EMBL/GenBank/DDBJ databases">
        <authorList>
            <consortium name="Pathogen Informatics"/>
            <person name="Doyle S."/>
        </authorList>
    </citation>
    <scope>NUCLEOTIDE SEQUENCE [LARGE SCALE GENOMIC DNA]</scope>
    <source>
        <strain evidence="2 3">NCTC9128</strain>
    </source>
</reference>
<dbReference type="Gene3D" id="1.10.150.240">
    <property type="entry name" value="Putative phosphatase, domain 2"/>
    <property type="match status" value="1"/>
</dbReference>
<gene>
    <name evidence="2" type="primary">yniC_1</name>
    <name evidence="2" type="ORF">NCTC9128_06131</name>
</gene>
<sequence>MSMQAVIFDMDGVIIDSEALWRQAQIDALAQWGQRRALLNVKP</sequence>
<dbReference type="InterPro" id="IPR036412">
    <property type="entry name" value="HAD-like_sf"/>
</dbReference>
<dbReference type="Gene3D" id="3.40.50.1000">
    <property type="entry name" value="HAD superfamily/HAD-like"/>
    <property type="match status" value="1"/>
</dbReference>
<evidence type="ECO:0000256" key="1">
    <source>
        <dbReference type="ARBA" id="ARBA00022723"/>
    </source>
</evidence>
<protein>
    <submittedName>
        <fullName evidence="2">HAD hydrolase family IA</fullName>
        <ecNumber evidence="2">3.1.3.-</ecNumber>
    </submittedName>
</protein>
<proteinExistence type="predicted"/>
<organism evidence="2 3">
    <name type="scientific">Klebsiella pneumoniae</name>
    <dbReference type="NCBI Taxonomy" id="573"/>
    <lineage>
        <taxon>Bacteria</taxon>
        <taxon>Pseudomonadati</taxon>
        <taxon>Pseudomonadota</taxon>
        <taxon>Gammaproteobacteria</taxon>
        <taxon>Enterobacterales</taxon>
        <taxon>Enterobacteriaceae</taxon>
        <taxon>Klebsiella/Raoultella group</taxon>
        <taxon>Klebsiella</taxon>
        <taxon>Klebsiella pneumoniae complex</taxon>
    </lineage>
</organism>
<evidence type="ECO:0000313" key="3">
    <source>
        <dbReference type="Proteomes" id="UP000251088"/>
    </source>
</evidence>
<dbReference type="GO" id="GO:0016787">
    <property type="term" value="F:hydrolase activity"/>
    <property type="evidence" value="ECO:0007669"/>
    <property type="project" value="UniProtKB-KW"/>
</dbReference>
<dbReference type="GO" id="GO:0046872">
    <property type="term" value="F:metal ion binding"/>
    <property type="evidence" value="ECO:0007669"/>
    <property type="project" value="UniProtKB-KW"/>
</dbReference>
<keyword evidence="2" id="KW-0378">Hydrolase</keyword>
<name>A0A2X3GUH4_KLEPN</name>
<dbReference type="EC" id="3.1.3.-" evidence="2"/>
<dbReference type="SUPFAM" id="SSF56784">
    <property type="entry name" value="HAD-like"/>
    <property type="match status" value="1"/>
</dbReference>